<dbReference type="Proteomes" id="UP001179181">
    <property type="component" value="Unassembled WGS sequence"/>
</dbReference>
<protein>
    <submittedName>
        <fullName evidence="2">Uncharacterized protein</fullName>
    </submittedName>
</protein>
<gene>
    <name evidence="2" type="ORF">FHS68_003768</name>
</gene>
<sequence>MRTIICWVRHQAEQSESHCSCDKPTGSKWVSELPFPGCRLSFHHFGRTHFVDLPIVPILKTIPQMDIISRYAWVLFIGVMVVNYFMIKSRVQEHIDKNPDLKSGYDKILKAIFIYGTIPGFIMAIGSLTGRTNSVYDYFHPRTLNPFVLILHFYIIVIWILAVRWIYFKNGADILVRHHKVLAIRGFGDSVTPTSAIIKIVFALALLGGIVGMTMLWFADFPAKTSIFDRAFNGQIQYYYYNYPKSNLQT</sequence>
<comment type="caution">
    <text evidence="2">The sequence shown here is derived from an EMBL/GenBank/DDBJ whole genome shotgun (WGS) entry which is preliminary data.</text>
</comment>
<feature type="transmembrane region" description="Helical" evidence="1">
    <location>
        <begin position="200"/>
        <end position="219"/>
    </location>
</feature>
<evidence type="ECO:0000313" key="3">
    <source>
        <dbReference type="Proteomes" id="UP001179181"/>
    </source>
</evidence>
<keyword evidence="1" id="KW-1133">Transmembrane helix</keyword>
<evidence type="ECO:0000313" key="2">
    <source>
        <dbReference type="EMBL" id="NIJ54586.1"/>
    </source>
</evidence>
<dbReference type="RefSeq" id="WP_167272958.1">
    <property type="nucleotide sequence ID" value="NZ_JAASQJ010000003.1"/>
</dbReference>
<evidence type="ECO:0000256" key="1">
    <source>
        <dbReference type="SAM" id="Phobius"/>
    </source>
</evidence>
<feature type="transmembrane region" description="Helical" evidence="1">
    <location>
        <begin position="108"/>
        <end position="127"/>
    </location>
</feature>
<organism evidence="2 3">
    <name type="scientific">Dyadobacter arcticus</name>
    <dbReference type="NCBI Taxonomy" id="1078754"/>
    <lineage>
        <taxon>Bacteria</taxon>
        <taxon>Pseudomonadati</taxon>
        <taxon>Bacteroidota</taxon>
        <taxon>Cytophagia</taxon>
        <taxon>Cytophagales</taxon>
        <taxon>Spirosomataceae</taxon>
        <taxon>Dyadobacter</taxon>
    </lineage>
</organism>
<keyword evidence="1" id="KW-0812">Transmembrane</keyword>
<dbReference type="EMBL" id="JAASQJ010000003">
    <property type="protein sequence ID" value="NIJ54586.1"/>
    <property type="molecule type" value="Genomic_DNA"/>
</dbReference>
<reference evidence="2 3" key="1">
    <citation type="submission" date="2020-03" db="EMBL/GenBank/DDBJ databases">
        <title>Genomic Encyclopedia of Type Strains, Phase IV (KMG-IV): sequencing the most valuable type-strain genomes for metagenomic binning, comparative biology and taxonomic classification.</title>
        <authorList>
            <person name="Goeker M."/>
        </authorList>
    </citation>
    <scope>NUCLEOTIDE SEQUENCE [LARGE SCALE GENOMIC DNA]</scope>
    <source>
        <strain evidence="2 3">DSM 102865</strain>
    </source>
</reference>
<accession>A0ABX0UNM0</accession>
<keyword evidence="1" id="KW-0472">Membrane</keyword>
<proteinExistence type="predicted"/>
<keyword evidence="3" id="KW-1185">Reference proteome</keyword>
<feature type="transmembrane region" description="Helical" evidence="1">
    <location>
        <begin position="147"/>
        <end position="167"/>
    </location>
</feature>
<name>A0ABX0UNM0_9BACT</name>
<feature type="transmembrane region" description="Helical" evidence="1">
    <location>
        <begin position="67"/>
        <end position="87"/>
    </location>
</feature>